<keyword evidence="1" id="KW-0732">Signal</keyword>
<accession>A0A3P3QJ27</accession>
<reference evidence="2 3" key="1">
    <citation type="submission" date="2018-11" db="EMBL/GenBank/DDBJ databases">
        <title>Draft genome analysis of Rheinheimera mesophila isolated from an industrial waste site.</title>
        <authorList>
            <person name="Yu Q."/>
            <person name="Qi Y."/>
            <person name="Zhang H."/>
            <person name="Lu Y."/>
            <person name="Pu J."/>
        </authorList>
    </citation>
    <scope>NUCLEOTIDE SEQUENCE [LARGE SCALE GENOMIC DNA]</scope>
    <source>
        <strain evidence="2 3">IITR13</strain>
    </source>
</reference>
<name>A0A3P3QJ27_9GAMM</name>
<proteinExistence type="predicted"/>
<feature type="chain" id="PRO_5018563021" evidence="1">
    <location>
        <begin position="22"/>
        <end position="267"/>
    </location>
</feature>
<dbReference type="OrthoDB" id="5943at2"/>
<dbReference type="Proteomes" id="UP000276260">
    <property type="component" value="Unassembled WGS sequence"/>
</dbReference>
<dbReference type="RefSeq" id="WP_046519390.1">
    <property type="nucleotide sequence ID" value="NZ_LAVS01000011.1"/>
</dbReference>
<dbReference type="AlphaFoldDB" id="A0A3P3QJ27"/>
<keyword evidence="3" id="KW-1185">Reference proteome</keyword>
<dbReference type="InterPro" id="IPR013783">
    <property type="entry name" value="Ig-like_fold"/>
</dbReference>
<dbReference type="InterPro" id="IPR019613">
    <property type="entry name" value="DUF4198"/>
</dbReference>
<dbReference type="Gene3D" id="2.60.40.10">
    <property type="entry name" value="Immunoglobulins"/>
    <property type="match status" value="1"/>
</dbReference>
<sequence>MKKSILASFVVAAAISAPAIAHTLWVVPSHFVLSKTGSWVSADISAANMTFVADKGIGVDNVALYTPDGKKQAIEHKYQGKRKSQVDAQLNTEGTYKLELGGPVRFNTMYKVGDERKRLMADKKSRAKELPANATDVVTSQSRSRSMAFITVNKPSSEVLALKNQGLEFKSSVHPADIVAGEPVTFTFLVNGKAQAGVELEVSYEGERYRDEAGRVQHTTDASGQFTYTPVEAGVFLIEASYSAKAESELADQIREGLTLTLEAALP</sequence>
<dbReference type="EMBL" id="RRCF01000003">
    <property type="protein sequence ID" value="RRJ20343.1"/>
    <property type="molecule type" value="Genomic_DNA"/>
</dbReference>
<dbReference type="Pfam" id="PF10670">
    <property type="entry name" value="DUF4198"/>
    <property type="match status" value="1"/>
</dbReference>
<evidence type="ECO:0000313" key="2">
    <source>
        <dbReference type="EMBL" id="RRJ20343.1"/>
    </source>
</evidence>
<comment type="caution">
    <text evidence="2">The sequence shown here is derived from an EMBL/GenBank/DDBJ whole genome shotgun (WGS) entry which is preliminary data.</text>
</comment>
<evidence type="ECO:0000313" key="3">
    <source>
        <dbReference type="Proteomes" id="UP000276260"/>
    </source>
</evidence>
<feature type="signal peptide" evidence="1">
    <location>
        <begin position="1"/>
        <end position="21"/>
    </location>
</feature>
<protein>
    <submittedName>
        <fullName evidence="2">DUF4198 domain-containing protein</fullName>
    </submittedName>
</protein>
<dbReference type="InterPro" id="IPR017868">
    <property type="entry name" value="Filamin/ABP280_repeat-like"/>
</dbReference>
<dbReference type="PROSITE" id="PS50194">
    <property type="entry name" value="FILAMIN_REPEAT"/>
    <property type="match status" value="1"/>
</dbReference>
<gene>
    <name evidence="2" type="ORF">EIK76_12530</name>
</gene>
<organism evidence="2 3">
    <name type="scientific">Rheinheimera mesophila</name>
    <dbReference type="NCBI Taxonomy" id="1547515"/>
    <lineage>
        <taxon>Bacteria</taxon>
        <taxon>Pseudomonadati</taxon>
        <taxon>Pseudomonadota</taxon>
        <taxon>Gammaproteobacteria</taxon>
        <taxon>Chromatiales</taxon>
        <taxon>Chromatiaceae</taxon>
        <taxon>Rheinheimera</taxon>
    </lineage>
</organism>
<evidence type="ECO:0000256" key="1">
    <source>
        <dbReference type="SAM" id="SignalP"/>
    </source>
</evidence>